<dbReference type="GeneID" id="55412351"/>
<keyword evidence="1" id="KW-0812">Transmembrane</keyword>
<evidence type="ECO:0000313" key="3">
    <source>
        <dbReference type="Proteomes" id="UP000505037"/>
    </source>
</evidence>
<keyword evidence="1" id="KW-1133">Transmembrane helix</keyword>
<evidence type="ECO:0000313" key="2">
    <source>
        <dbReference type="EMBL" id="BAQ94285.1"/>
    </source>
</evidence>
<sequence length="53" mass="5604">MNSSVNTPLVGITGLIANITLEQVNAAVALAVGIATLVYMLIKISHLLDNRKK</sequence>
<organism evidence="2 3">
    <name type="scientific">uncultured phage_MedDCM-OCT-S45-C18</name>
    <dbReference type="NCBI Taxonomy" id="2741072"/>
    <lineage>
        <taxon>Viruses</taxon>
        <taxon>Duplodnaviria</taxon>
        <taxon>Heunggongvirae</taxon>
        <taxon>Uroviricota</taxon>
        <taxon>Caudoviricetes</taxon>
        <taxon>Autographivirales</taxon>
        <taxon>Ayaqvirus</taxon>
        <taxon>Ayaqvirus S45C18</taxon>
    </lineage>
</organism>
<dbReference type="Proteomes" id="UP000505037">
    <property type="component" value="Segment"/>
</dbReference>
<reference evidence="2 3" key="1">
    <citation type="journal article" date="2013" name="PLoS Genet.">
        <title>Expanding the Marine Virosphere Using Metagenomics.</title>
        <authorList>
            <person name="Mizuno C.M."/>
            <person name="Rodriguez-Valera F."/>
            <person name="Kimes N.E."/>
            <person name="Ghai R."/>
        </authorList>
    </citation>
    <scope>NUCLEOTIDE SEQUENCE [LARGE SCALE GENOMIC DNA]</scope>
    <source>
        <strain evidence="2">UvMED-CGR-U-MedDCM-OCT-S45-C18</strain>
    </source>
</reference>
<keyword evidence="3" id="KW-1185">Reference proteome</keyword>
<accession>A0A6S4P9W0</accession>
<dbReference type="EMBL" id="AP013544">
    <property type="protein sequence ID" value="BAQ94285.1"/>
    <property type="molecule type" value="Genomic_DNA"/>
</dbReference>
<feature type="transmembrane region" description="Helical" evidence="1">
    <location>
        <begin position="24"/>
        <end position="42"/>
    </location>
</feature>
<name>A0A6S4P9W0_9CAUD</name>
<protein>
    <submittedName>
        <fullName evidence="2">Uncharacterized protein</fullName>
    </submittedName>
</protein>
<dbReference type="RefSeq" id="YP_009777827.1">
    <property type="nucleotide sequence ID" value="NC_047704.1"/>
</dbReference>
<keyword evidence="1" id="KW-0472">Membrane</keyword>
<dbReference type="KEGG" id="vg:55412351"/>
<evidence type="ECO:0000256" key="1">
    <source>
        <dbReference type="SAM" id="Phobius"/>
    </source>
</evidence>
<proteinExistence type="predicted"/>